<sequence length="124" mass="14124">MNIVNILLILPLSLMAPIENWHLQKSQVYQSNEKKANHLYLATKNHLYFDSTKIKIISILPNSDVEASIRPGFLDLKPHKVGAGSFRVKTNHGDKTVFFHTHLLPEKTNEANKIISKKRALIID</sequence>
<dbReference type="EMBL" id="RPDH01000001">
    <property type="protein sequence ID" value="RPE11979.1"/>
    <property type="molecule type" value="Genomic_DNA"/>
</dbReference>
<dbReference type="Proteomes" id="UP000278351">
    <property type="component" value="Unassembled WGS sequence"/>
</dbReference>
<reference evidence="1 2" key="1">
    <citation type="submission" date="2018-11" db="EMBL/GenBank/DDBJ databases">
        <title>Chitinophaga lutea sp.nov., isolate from arsenic contaminated soil.</title>
        <authorList>
            <person name="Zong Y."/>
        </authorList>
    </citation>
    <scope>NUCLEOTIDE SEQUENCE [LARGE SCALE GENOMIC DNA]</scope>
    <source>
        <strain evidence="1 2">ZY74</strain>
    </source>
</reference>
<organism evidence="1 2">
    <name type="scientific">Chitinophaga lutea</name>
    <dbReference type="NCBI Taxonomy" id="2488634"/>
    <lineage>
        <taxon>Bacteria</taxon>
        <taxon>Pseudomonadati</taxon>
        <taxon>Bacteroidota</taxon>
        <taxon>Chitinophagia</taxon>
        <taxon>Chitinophagales</taxon>
        <taxon>Chitinophagaceae</taxon>
        <taxon>Chitinophaga</taxon>
    </lineage>
</organism>
<gene>
    <name evidence="1" type="ORF">EGT74_00010</name>
</gene>
<dbReference type="RefSeq" id="WP_123844394.1">
    <property type="nucleotide sequence ID" value="NZ_RPDH01000001.1"/>
</dbReference>
<evidence type="ECO:0000313" key="1">
    <source>
        <dbReference type="EMBL" id="RPE11979.1"/>
    </source>
</evidence>
<protein>
    <submittedName>
        <fullName evidence="1">Uncharacterized protein</fullName>
    </submittedName>
</protein>
<name>A0A3N4PYL8_9BACT</name>
<evidence type="ECO:0000313" key="2">
    <source>
        <dbReference type="Proteomes" id="UP000278351"/>
    </source>
</evidence>
<dbReference type="AlphaFoldDB" id="A0A3N4PYL8"/>
<proteinExistence type="predicted"/>
<accession>A0A3N4PYL8</accession>
<comment type="caution">
    <text evidence="1">The sequence shown here is derived from an EMBL/GenBank/DDBJ whole genome shotgun (WGS) entry which is preliminary data.</text>
</comment>
<keyword evidence="2" id="KW-1185">Reference proteome</keyword>